<sequence>MKTQLKLNNFSVSSSKNFLKLSNVVNIKEGQILEGFMVEQVTLIKEMNLTAIKLGHLNSGAQYLHISRDDSNNVFCIGFRTTPKDSSGLPHILEHLTLCGSERFPCRDPFFKIKRKSLATFMNAMTAPDYTIYPFSTQNLQDFKNLQSVYLDSVFKPKLREIDFYQEGWRMEHTDPNDKKTPIIFKGIVYNEMKGVFNNNQNIFVVRLLNLILPSHTYGIISGGDPLHIPNLKYQDLIDFHSRYYHPSNARFYSYGNFPLEDHLKFINDRYLFLSNKINTSTTKVPSEIRWTTPKKEHISCRPDPLIANPNRQNSIAIASLCTDINDIQETFNIYILSQLLLDGPNSAFYKSFIDSNISTGFGPMTGYESQCKDTVFILSLQGVQKKDFEKIEQIYKETLIKVIEDDFNEEHIDTVIHGIELQIKHQTSNFGLNLLFNLSPLWNHDGDIIKSLKINEAISNFKEIIKKDPKYLTFLVKKYLLQNNHKLTLTMSPCHDFEKQFIEAEKNLLELKLKNLIPEQLDEIYEKGQILFSEQQKEEDINILPSLKIKDLKTDVDRYEISDIEVSNVPVQLSIQPTNGVCYYYGILNTSQLADDLKHLLPIFNDVIIKMGTEKYDYRTWNRMVQLKTGGLYFSNHIVENKNNAYTYEEGIFIHSYCLNQNVKEMWNLWEELFNQFKLTDLQRFETLIKISAAKLTNGIAEAGHLYAMSSAASLVSPVARLKEKVSGLEFINRMKLIAQSKDMSLLLEQLQQIGKQVLKKSHLRSAINLTKESKHDILSSMESFYGVLKGYPIEKDIIFTTSNPIKLNNAAVHHILPYAVNYASKAILTVPYCHPEHVPLQVLSKLISSIYLHSEIREKGGAYGGGAKLASDGSFMYYSYRDPNSTRTFDIFDKTWEFLSKHNITENEIVEAKLEMFQTIDAPIAPGSRGLAKFKYGLTDDDVQHHRQQIKNVSKEQLMDVAEKYLSPNIKNLKIGRAFIGSHNSDLKSRNDENWITLNHEQIEAQAINIS</sequence>
<dbReference type="InterPro" id="IPR007863">
    <property type="entry name" value="Peptidase_M16_C"/>
</dbReference>
<evidence type="ECO:0000256" key="8">
    <source>
        <dbReference type="ARBA" id="ARBA00022833"/>
    </source>
</evidence>
<reference evidence="14" key="1">
    <citation type="submission" date="2025-08" db="UniProtKB">
        <authorList>
            <consortium name="RefSeq"/>
        </authorList>
    </citation>
    <scope>IDENTIFICATION</scope>
</reference>
<dbReference type="InterPro" id="IPR013578">
    <property type="entry name" value="Peptidase_M16C_assoc"/>
</dbReference>
<keyword evidence="5 14" id="KW-0645">Protease</keyword>
<dbReference type="GO" id="GO:0016485">
    <property type="term" value="P:protein processing"/>
    <property type="evidence" value="ECO:0007669"/>
    <property type="project" value="TreeGrafter"/>
</dbReference>
<dbReference type="GO" id="GO:0046872">
    <property type="term" value="F:metal ion binding"/>
    <property type="evidence" value="ECO:0007669"/>
    <property type="project" value="UniProtKB-KW"/>
</dbReference>
<keyword evidence="9" id="KW-0809">Transit peptide</keyword>
<evidence type="ECO:0000259" key="12">
    <source>
        <dbReference type="SMART" id="SM01264"/>
    </source>
</evidence>
<organism evidence="13 14">
    <name type="scientific">Ceratosolen solmsi marchali</name>
    <dbReference type="NCBI Taxonomy" id="326594"/>
    <lineage>
        <taxon>Eukaryota</taxon>
        <taxon>Metazoa</taxon>
        <taxon>Ecdysozoa</taxon>
        <taxon>Arthropoda</taxon>
        <taxon>Hexapoda</taxon>
        <taxon>Insecta</taxon>
        <taxon>Pterygota</taxon>
        <taxon>Neoptera</taxon>
        <taxon>Endopterygota</taxon>
        <taxon>Hymenoptera</taxon>
        <taxon>Apocrita</taxon>
        <taxon>Proctotrupomorpha</taxon>
        <taxon>Chalcidoidea</taxon>
        <taxon>Agaonidae</taxon>
        <taxon>Agaoninae</taxon>
        <taxon>Ceratosolen</taxon>
    </lineage>
</organism>
<keyword evidence="6" id="KW-0479">Metal-binding</keyword>
<dbReference type="GO" id="GO:0005759">
    <property type="term" value="C:mitochondrial matrix"/>
    <property type="evidence" value="ECO:0007669"/>
    <property type="project" value="TreeGrafter"/>
</dbReference>
<comment type="subcellular location">
    <subcellularLocation>
        <location evidence="2">Mitochondrion</location>
    </subcellularLocation>
</comment>
<evidence type="ECO:0000256" key="3">
    <source>
        <dbReference type="ARBA" id="ARBA00007575"/>
    </source>
</evidence>
<evidence type="ECO:0000256" key="2">
    <source>
        <dbReference type="ARBA" id="ARBA00004173"/>
    </source>
</evidence>
<evidence type="ECO:0000256" key="7">
    <source>
        <dbReference type="ARBA" id="ARBA00022801"/>
    </source>
</evidence>
<keyword evidence="10" id="KW-0482">Metalloprotease</keyword>
<evidence type="ECO:0000256" key="9">
    <source>
        <dbReference type="ARBA" id="ARBA00022946"/>
    </source>
</evidence>
<evidence type="ECO:0000256" key="1">
    <source>
        <dbReference type="ARBA" id="ARBA00001947"/>
    </source>
</evidence>
<dbReference type="GO" id="GO:0004222">
    <property type="term" value="F:metalloendopeptidase activity"/>
    <property type="evidence" value="ECO:0007669"/>
    <property type="project" value="TreeGrafter"/>
</dbReference>
<comment type="cofactor">
    <cofactor evidence="1">
        <name>Zn(2+)</name>
        <dbReference type="ChEBI" id="CHEBI:29105"/>
    </cofactor>
</comment>
<keyword evidence="13" id="KW-1185">Reference proteome</keyword>
<accession>A0AAJ6VNB7</accession>
<evidence type="ECO:0000256" key="6">
    <source>
        <dbReference type="ARBA" id="ARBA00022723"/>
    </source>
</evidence>
<name>A0AAJ6VNB7_9HYME</name>
<comment type="similarity">
    <text evidence="3">Belongs to the peptidase M16 family. PreP subfamily.</text>
</comment>
<dbReference type="SUPFAM" id="SSF63411">
    <property type="entry name" value="LuxS/MPP-like metallohydrolase"/>
    <property type="match status" value="4"/>
</dbReference>
<gene>
    <name evidence="14" type="primary">LOC105360050</name>
</gene>
<evidence type="ECO:0000256" key="5">
    <source>
        <dbReference type="ARBA" id="ARBA00022670"/>
    </source>
</evidence>
<evidence type="ECO:0000313" key="13">
    <source>
        <dbReference type="Proteomes" id="UP000695007"/>
    </source>
</evidence>
<evidence type="ECO:0000313" key="14">
    <source>
        <dbReference type="RefSeq" id="XP_011495127.1"/>
    </source>
</evidence>
<dbReference type="GeneID" id="105360050"/>
<feature type="domain" description="Peptidase M16C associated" evidence="12">
    <location>
        <begin position="492"/>
        <end position="739"/>
    </location>
</feature>
<dbReference type="KEGG" id="csol:105360050"/>
<evidence type="ECO:0000256" key="11">
    <source>
        <dbReference type="ARBA" id="ARBA00023128"/>
    </source>
</evidence>
<dbReference type="InterPro" id="IPR011765">
    <property type="entry name" value="Pept_M16_N"/>
</dbReference>
<dbReference type="InterPro" id="IPR011249">
    <property type="entry name" value="Metalloenz_LuxS/M16"/>
</dbReference>
<dbReference type="SMART" id="SM01264">
    <property type="entry name" value="M16C_associated"/>
    <property type="match status" value="1"/>
</dbReference>
<dbReference type="Pfam" id="PF22516">
    <property type="entry name" value="PreP_C"/>
    <property type="match status" value="1"/>
</dbReference>
<evidence type="ECO:0000256" key="10">
    <source>
        <dbReference type="ARBA" id="ARBA00023049"/>
    </source>
</evidence>
<dbReference type="Pfam" id="PF00675">
    <property type="entry name" value="Peptidase_M16"/>
    <property type="match status" value="1"/>
</dbReference>
<proteinExistence type="inferred from homology"/>
<dbReference type="FunFam" id="3.30.830.10:FF:000011">
    <property type="entry name" value="Presequence protease, mitochondrial"/>
    <property type="match status" value="1"/>
</dbReference>
<evidence type="ECO:0000256" key="4">
    <source>
        <dbReference type="ARBA" id="ARBA00020167"/>
    </source>
</evidence>
<dbReference type="AlphaFoldDB" id="A0AAJ6VNB7"/>
<keyword evidence="7" id="KW-0378">Hydrolase</keyword>
<protein>
    <recommendedName>
        <fullName evidence="4">Presequence protease, mitochondrial</fullName>
    </recommendedName>
</protein>
<keyword evidence="11" id="KW-0496">Mitochondrion</keyword>
<dbReference type="PANTHER" id="PTHR43016:SF13">
    <property type="entry name" value="PRESEQUENCE PROTEASE, MITOCHONDRIAL"/>
    <property type="match status" value="1"/>
</dbReference>
<dbReference type="FunFam" id="3.30.830.10:FF:000013">
    <property type="entry name" value="Mitochondrial presequence protease"/>
    <property type="match status" value="1"/>
</dbReference>
<dbReference type="InterPro" id="IPR055130">
    <property type="entry name" value="PreP_C"/>
</dbReference>
<dbReference type="PANTHER" id="PTHR43016">
    <property type="entry name" value="PRESEQUENCE PROTEASE"/>
    <property type="match status" value="1"/>
</dbReference>
<dbReference type="Gene3D" id="3.30.830.10">
    <property type="entry name" value="Metalloenzyme, LuxS/M16 peptidase-like"/>
    <property type="match status" value="4"/>
</dbReference>
<dbReference type="Pfam" id="PF05193">
    <property type="entry name" value="Peptidase_M16_C"/>
    <property type="match status" value="1"/>
</dbReference>
<keyword evidence="8" id="KW-0862">Zinc</keyword>
<dbReference type="RefSeq" id="XP_011495127.1">
    <property type="nucleotide sequence ID" value="XM_011496825.1"/>
</dbReference>
<dbReference type="FunFam" id="3.30.830.10:FF:000009">
    <property type="entry name" value="Presequence protease, mitochondrial"/>
    <property type="match status" value="1"/>
</dbReference>
<dbReference type="Pfam" id="PF08367">
    <property type="entry name" value="M16C_assoc"/>
    <property type="match status" value="1"/>
</dbReference>
<dbReference type="Proteomes" id="UP000695007">
    <property type="component" value="Unplaced"/>
</dbReference>